<proteinExistence type="predicted"/>
<dbReference type="Proteomes" id="UP000091820">
    <property type="component" value="Unassembled WGS sequence"/>
</dbReference>
<reference evidence="2" key="1">
    <citation type="submission" date="2014-03" db="EMBL/GenBank/DDBJ databases">
        <authorList>
            <person name="Aksoy S."/>
            <person name="Warren W."/>
            <person name="Wilson R.K."/>
        </authorList>
    </citation>
    <scope>NUCLEOTIDE SEQUENCE [LARGE SCALE GENOMIC DNA]</scope>
    <source>
        <strain evidence="2">IAEA</strain>
    </source>
</reference>
<sequence length="70" mass="7801">MHTGNQILNQKQSIVVKQDMMIRKELLSCGLPCEPCATFISLSSLLVLHSLVKVPLTSYENFSLPNLDVN</sequence>
<dbReference type="AlphaFoldDB" id="A0A1A9WXS9"/>
<evidence type="ECO:0000313" key="1">
    <source>
        <dbReference type="EnsemblMetazoa" id="GBRI036481-PA"/>
    </source>
</evidence>
<organism evidence="1 2">
    <name type="scientific">Glossina brevipalpis</name>
    <dbReference type="NCBI Taxonomy" id="37001"/>
    <lineage>
        <taxon>Eukaryota</taxon>
        <taxon>Metazoa</taxon>
        <taxon>Ecdysozoa</taxon>
        <taxon>Arthropoda</taxon>
        <taxon>Hexapoda</taxon>
        <taxon>Insecta</taxon>
        <taxon>Pterygota</taxon>
        <taxon>Neoptera</taxon>
        <taxon>Endopterygota</taxon>
        <taxon>Diptera</taxon>
        <taxon>Brachycera</taxon>
        <taxon>Muscomorpha</taxon>
        <taxon>Hippoboscoidea</taxon>
        <taxon>Glossinidae</taxon>
        <taxon>Glossina</taxon>
    </lineage>
</organism>
<reference evidence="1" key="2">
    <citation type="submission" date="2020-05" db="UniProtKB">
        <authorList>
            <consortium name="EnsemblMetazoa"/>
        </authorList>
    </citation>
    <scope>IDENTIFICATION</scope>
    <source>
        <strain evidence="1">IAEA</strain>
    </source>
</reference>
<dbReference type="EnsemblMetazoa" id="GBRI036481-RA">
    <property type="protein sequence ID" value="GBRI036481-PA"/>
    <property type="gene ID" value="GBRI036481"/>
</dbReference>
<evidence type="ECO:0000313" key="2">
    <source>
        <dbReference type="Proteomes" id="UP000091820"/>
    </source>
</evidence>
<name>A0A1A9WXS9_9MUSC</name>
<accession>A0A1A9WXS9</accession>
<keyword evidence="2" id="KW-1185">Reference proteome</keyword>
<protein>
    <submittedName>
        <fullName evidence="1">Uncharacterized protein</fullName>
    </submittedName>
</protein>
<dbReference type="VEuPathDB" id="VectorBase:GBRI036481"/>